<evidence type="ECO:0000313" key="5">
    <source>
        <dbReference type="Proteomes" id="UP000092461"/>
    </source>
</evidence>
<dbReference type="EnsemblMetazoa" id="LLOJ006916-RA">
    <property type="protein sequence ID" value="LLOJ006916-PA"/>
    <property type="gene ID" value="LLOJ006916"/>
</dbReference>
<evidence type="ECO:0000256" key="2">
    <source>
        <dbReference type="SAM" id="SignalP"/>
    </source>
</evidence>
<keyword evidence="5" id="KW-1185">Reference proteome</keyword>
<evidence type="ECO:0000256" key="1">
    <source>
        <dbReference type="SAM" id="MobiDB-lite"/>
    </source>
</evidence>
<dbReference type="EMBL" id="GITU01007737">
    <property type="protein sequence ID" value="MBC1176440.1"/>
    <property type="molecule type" value="Transcribed_RNA"/>
</dbReference>
<proteinExistence type="predicted"/>
<accession>A0A1B0CPW7</accession>
<feature type="region of interest" description="Disordered" evidence="1">
    <location>
        <begin position="361"/>
        <end position="381"/>
    </location>
</feature>
<reference evidence="4" key="3">
    <citation type="submission" date="2020-05" db="UniProtKB">
        <authorList>
            <consortium name="EnsemblMetazoa"/>
        </authorList>
    </citation>
    <scope>IDENTIFICATION</scope>
    <source>
        <strain evidence="4">Jacobina</strain>
    </source>
</reference>
<keyword evidence="2" id="KW-0732">Signal</keyword>
<reference evidence="5" key="1">
    <citation type="submission" date="2012-05" db="EMBL/GenBank/DDBJ databases">
        <title>Whole Genome Assembly of Lutzomyia longipalpis.</title>
        <authorList>
            <person name="Richards S."/>
            <person name="Qu C."/>
            <person name="Dillon R."/>
            <person name="Worley K."/>
            <person name="Scherer S."/>
            <person name="Batterton M."/>
            <person name="Taylor A."/>
            <person name="Hawes A."/>
            <person name="Hernandez B."/>
            <person name="Kovar C."/>
            <person name="Mandapat C."/>
            <person name="Pham C."/>
            <person name="Qu C."/>
            <person name="Jing C."/>
            <person name="Bess C."/>
            <person name="Bandaranaike D."/>
            <person name="Ngo D."/>
            <person name="Ongeri F."/>
            <person name="Arias F."/>
            <person name="Lara F."/>
            <person name="Weissenberger G."/>
            <person name="Kamau G."/>
            <person name="Han H."/>
            <person name="Shen H."/>
            <person name="Dinh H."/>
            <person name="Khalil I."/>
            <person name="Jones J."/>
            <person name="Shafer J."/>
            <person name="Jayaseelan J."/>
            <person name="Quiroz J."/>
            <person name="Blankenburg K."/>
            <person name="Nguyen L."/>
            <person name="Jackson L."/>
            <person name="Francisco L."/>
            <person name="Tang L.-Y."/>
            <person name="Pu L.-L."/>
            <person name="Perales L."/>
            <person name="Lorensuhewa L."/>
            <person name="Munidasa M."/>
            <person name="Coyle M."/>
            <person name="Taylor M."/>
            <person name="Puazo M."/>
            <person name="Firestine M."/>
            <person name="Scheel M."/>
            <person name="Javaid M."/>
            <person name="Wang M."/>
            <person name="Li M."/>
            <person name="Tabassum N."/>
            <person name="Saada N."/>
            <person name="Osuji N."/>
            <person name="Aqrawi P."/>
            <person name="Fu Q."/>
            <person name="Thornton R."/>
            <person name="Raj R."/>
            <person name="Goodspeed R."/>
            <person name="Mata R."/>
            <person name="Najjar R."/>
            <person name="Gubbala S."/>
            <person name="Lee S."/>
            <person name="Denson S."/>
            <person name="Patil S."/>
            <person name="Macmil S."/>
            <person name="Qi S."/>
            <person name="Matskevitch T."/>
            <person name="Palculict T."/>
            <person name="Mathew T."/>
            <person name="Vee V."/>
            <person name="Velamala V."/>
            <person name="Korchina V."/>
            <person name="Cai W."/>
            <person name="Liu W."/>
            <person name="Dai W."/>
            <person name="Zou X."/>
            <person name="Zhu Y."/>
            <person name="Zhang Y."/>
            <person name="Wu Y.-Q."/>
            <person name="Xin Y."/>
            <person name="Nazarath L."/>
            <person name="Kovar C."/>
            <person name="Han Y."/>
            <person name="Muzny D."/>
            <person name="Gibbs R."/>
        </authorList>
    </citation>
    <scope>NUCLEOTIDE SEQUENCE [LARGE SCALE GENOMIC DNA]</scope>
    <source>
        <strain evidence="5">Jacobina</strain>
    </source>
</reference>
<protein>
    <submittedName>
        <fullName evidence="3">Putative repetitive proline-rich cell wall protein</fullName>
    </submittedName>
</protein>
<reference evidence="3" key="2">
    <citation type="journal article" date="2020" name="BMC">
        <title>Leishmania infection induces a limited differential gene expression in the sand fly midgut.</title>
        <authorList>
            <person name="Coutinho-Abreu I.V."/>
            <person name="Serafim T.D."/>
            <person name="Meneses C."/>
            <person name="Kamhawi S."/>
            <person name="Oliveira F."/>
            <person name="Valenzuela J.G."/>
        </authorList>
    </citation>
    <scope>NUCLEOTIDE SEQUENCE</scope>
    <source>
        <strain evidence="3">Jacobina</strain>
        <tissue evidence="3">Midgut</tissue>
    </source>
</reference>
<organism evidence="4 5">
    <name type="scientific">Lutzomyia longipalpis</name>
    <name type="common">Sand fly</name>
    <dbReference type="NCBI Taxonomy" id="7200"/>
    <lineage>
        <taxon>Eukaryota</taxon>
        <taxon>Metazoa</taxon>
        <taxon>Ecdysozoa</taxon>
        <taxon>Arthropoda</taxon>
        <taxon>Hexapoda</taxon>
        <taxon>Insecta</taxon>
        <taxon>Pterygota</taxon>
        <taxon>Neoptera</taxon>
        <taxon>Endopterygota</taxon>
        <taxon>Diptera</taxon>
        <taxon>Nematocera</taxon>
        <taxon>Psychodoidea</taxon>
        <taxon>Psychodidae</taxon>
        <taxon>Lutzomyia</taxon>
        <taxon>Lutzomyia</taxon>
    </lineage>
</organism>
<dbReference type="AlphaFoldDB" id="A0A1B0CPW7"/>
<dbReference type="Proteomes" id="UP000092461">
    <property type="component" value="Unassembled WGS sequence"/>
</dbReference>
<feature type="signal peptide" evidence="2">
    <location>
        <begin position="1"/>
        <end position="21"/>
    </location>
</feature>
<feature type="region of interest" description="Disordered" evidence="1">
    <location>
        <begin position="95"/>
        <end position="139"/>
    </location>
</feature>
<evidence type="ECO:0000313" key="4">
    <source>
        <dbReference type="EnsemblMetazoa" id="LLOJ006916-PA"/>
    </source>
</evidence>
<feature type="compositionally biased region" description="Polar residues" evidence="1">
    <location>
        <begin position="105"/>
        <end position="139"/>
    </location>
</feature>
<dbReference type="EMBL" id="AJWK01022704">
    <property type="status" value="NOT_ANNOTATED_CDS"/>
    <property type="molecule type" value="Genomic_DNA"/>
</dbReference>
<evidence type="ECO:0000313" key="3">
    <source>
        <dbReference type="EMBL" id="MBC1176440.1"/>
    </source>
</evidence>
<sequence>MSMEVFTVLATLLAVFTVGYASDDHVRKVIHVPYKIHTIHHHKVQKVPVPVPIVKQVPIYQTVEVPVLHKVHVPILQKIHVPVHVPIPVYHKPHHHEAHEEYTSHESNNYGGYESEQQWQDKTGSTEGSHYSGAYPQSRSSRVKVHVPLKWHVVHKHHVKKVPVPVPYVKNVPVHIVRQVPVYKTVKVPVVKQVVVPVPVYVSQPHVEEPHVAEPQVHEPQVEEIHQQTEYTPSQPIIQDYSILNPHKWENTLQLHQLQNSYADQSGWSGKNSEWDNYLNFIDWKTGGNELQHLYDYNQQTHNPVQYYVKIHDEPQETFQPVKSHYITKHQLSDQHFSGSPLSDPWQVYYPTELRRMSAEHSGSINHPGIGEIPRDESHGENNYTDRQVYDHTAEFMPVHNYHAKEHPRTDQQSEHSGIVNQVNADRRSSDIFMPKNTKLAPVNEKPGLHTKIPEAYGGNQMSKLDIIP</sequence>
<dbReference type="VEuPathDB" id="VectorBase:LLOJ006916"/>
<feature type="chain" id="PRO_5044555419" evidence="2">
    <location>
        <begin position="22"/>
        <end position="469"/>
    </location>
</feature>
<name>A0A1B0CPW7_LUTLO</name>